<feature type="transmembrane region" description="Helical" evidence="5">
    <location>
        <begin position="178"/>
        <end position="195"/>
    </location>
</feature>
<keyword evidence="7" id="KW-1185">Reference proteome</keyword>
<dbReference type="AlphaFoldDB" id="A0AAE4C7U9"/>
<dbReference type="EMBL" id="JAVDYB010000001">
    <property type="protein sequence ID" value="MDR7274886.1"/>
    <property type="molecule type" value="Genomic_DNA"/>
</dbReference>
<sequence>MYADTTTPTVTGPDPAPTRERTRLRDLLRLLRPGQWAKNLLVVSVPLLDTRAWSAGGAARLALAVVAFTVASGLVYIVNDIADRHRDRVHPVKRSRPIASGRVSVRAALLLAAAQAALLAGILAGQGWGSSWPVLAYLVLSAAYSGKLKHLPILDVFSVAAGFVLRLLQGYLALGEEVSGWLVTVVFTLCLLLTTGKRRHELQVSSAAHRPALGGYSVQLTEHLMLLSAVITIGSYLLYVRTEAPLGPYALAASVASLPFALFGVFRYLQLVMIQQVGGSPVRLLLRDPAIMINAGLWCGLSAAFLLAAARTAGPA</sequence>
<evidence type="ECO:0000256" key="2">
    <source>
        <dbReference type="ARBA" id="ARBA00022692"/>
    </source>
</evidence>
<dbReference type="Proteomes" id="UP001183643">
    <property type="component" value="Unassembled WGS sequence"/>
</dbReference>
<dbReference type="InterPro" id="IPR000537">
    <property type="entry name" value="UbiA_prenyltransferase"/>
</dbReference>
<keyword evidence="3 5" id="KW-1133">Transmembrane helix</keyword>
<gene>
    <name evidence="6" type="ORF">J2S41_001664</name>
</gene>
<dbReference type="InterPro" id="IPR044878">
    <property type="entry name" value="UbiA_sf"/>
</dbReference>
<protein>
    <submittedName>
        <fullName evidence="6">4-hydroxybenzoate polyprenyltransferase</fullName>
    </submittedName>
</protein>
<dbReference type="Pfam" id="PF01040">
    <property type="entry name" value="UbiA"/>
    <property type="match status" value="1"/>
</dbReference>
<keyword evidence="4 5" id="KW-0472">Membrane</keyword>
<evidence type="ECO:0000256" key="5">
    <source>
        <dbReference type="SAM" id="Phobius"/>
    </source>
</evidence>
<evidence type="ECO:0000256" key="1">
    <source>
        <dbReference type="ARBA" id="ARBA00004141"/>
    </source>
</evidence>
<dbReference type="PANTHER" id="PTHR42723:SF1">
    <property type="entry name" value="CHLOROPHYLL SYNTHASE, CHLOROPLASTIC"/>
    <property type="match status" value="1"/>
</dbReference>
<evidence type="ECO:0000256" key="3">
    <source>
        <dbReference type="ARBA" id="ARBA00022989"/>
    </source>
</evidence>
<proteinExistence type="predicted"/>
<reference evidence="6" key="1">
    <citation type="submission" date="2023-07" db="EMBL/GenBank/DDBJ databases">
        <title>Sequencing the genomes of 1000 actinobacteria strains.</title>
        <authorList>
            <person name="Klenk H.-P."/>
        </authorList>
    </citation>
    <scope>NUCLEOTIDE SEQUENCE</scope>
    <source>
        <strain evidence="6">DSM 44707</strain>
    </source>
</reference>
<name>A0AAE4C7U9_9ACTN</name>
<evidence type="ECO:0000256" key="4">
    <source>
        <dbReference type="ARBA" id="ARBA00023136"/>
    </source>
</evidence>
<feature type="transmembrane region" description="Helical" evidence="5">
    <location>
        <begin position="290"/>
        <end position="310"/>
    </location>
</feature>
<evidence type="ECO:0000313" key="7">
    <source>
        <dbReference type="Proteomes" id="UP001183643"/>
    </source>
</evidence>
<evidence type="ECO:0000313" key="6">
    <source>
        <dbReference type="EMBL" id="MDR7274886.1"/>
    </source>
</evidence>
<dbReference type="RefSeq" id="WP_310365147.1">
    <property type="nucleotide sequence ID" value="NZ_JAVDYB010000001.1"/>
</dbReference>
<dbReference type="GO" id="GO:0016765">
    <property type="term" value="F:transferase activity, transferring alkyl or aryl (other than methyl) groups"/>
    <property type="evidence" value="ECO:0007669"/>
    <property type="project" value="InterPro"/>
</dbReference>
<feature type="transmembrane region" description="Helical" evidence="5">
    <location>
        <begin position="61"/>
        <end position="82"/>
    </location>
</feature>
<dbReference type="CDD" id="cd13963">
    <property type="entry name" value="PT_UbiA_2"/>
    <property type="match status" value="1"/>
</dbReference>
<feature type="transmembrane region" description="Helical" evidence="5">
    <location>
        <begin position="249"/>
        <end position="269"/>
    </location>
</feature>
<comment type="subcellular location">
    <subcellularLocation>
        <location evidence="1">Membrane</location>
        <topology evidence="1">Multi-pass membrane protein</topology>
    </subcellularLocation>
</comment>
<dbReference type="Gene3D" id="1.10.357.140">
    <property type="entry name" value="UbiA prenyltransferase"/>
    <property type="match status" value="1"/>
</dbReference>
<dbReference type="GO" id="GO:0016020">
    <property type="term" value="C:membrane"/>
    <property type="evidence" value="ECO:0007669"/>
    <property type="project" value="UniProtKB-SubCell"/>
</dbReference>
<keyword evidence="2 5" id="KW-0812">Transmembrane</keyword>
<feature type="transmembrane region" description="Helical" evidence="5">
    <location>
        <begin position="216"/>
        <end position="237"/>
    </location>
</feature>
<accession>A0AAE4C7U9</accession>
<feature type="transmembrane region" description="Helical" evidence="5">
    <location>
        <begin position="103"/>
        <end position="124"/>
    </location>
</feature>
<dbReference type="InterPro" id="IPR050475">
    <property type="entry name" value="Prenyltransferase_related"/>
</dbReference>
<dbReference type="PANTHER" id="PTHR42723">
    <property type="entry name" value="CHLOROPHYLL SYNTHASE"/>
    <property type="match status" value="1"/>
</dbReference>
<comment type="caution">
    <text evidence="6">The sequence shown here is derived from an EMBL/GenBank/DDBJ whole genome shotgun (WGS) entry which is preliminary data.</text>
</comment>
<organism evidence="6 7">
    <name type="scientific">Catenuloplanes atrovinosus</name>
    <dbReference type="NCBI Taxonomy" id="137266"/>
    <lineage>
        <taxon>Bacteria</taxon>
        <taxon>Bacillati</taxon>
        <taxon>Actinomycetota</taxon>
        <taxon>Actinomycetes</taxon>
        <taxon>Micromonosporales</taxon>
        <taxon>Micromonosporaceae</taxon>
        <taxon>Catenuloplanes</taxon>
    </lineage>
</organism>